<feature type="domain" description="PKD" evidence="2">
    <location>
        <begin position="686"/>
        <end position="720"/>
    </location>
</feature>
<comment type="caution">
    <text evidence="3">The sequence shown here is derived from an EMBL/GenBank/DDBJ whole genome shotgun (WGS) entry which is preliminary data.</text>
</comment>
<evidence type="ECO:0000259" key="2">
    <source>
        <dbReference type="PROSITE" id="PS50093"/>
    </source>
</evidence>
<reference evidence="3 4" key="1">
    <citation type="submission" date="2019-10" db="EMBL/GenBank/DDBJ databases">
        <title>Rudanella paleaurantiibacter sp. nov., isolated from sludge.</title>
        <authorList>
            <person name="Xu S.Q."/>
        </authorList>
    </citation>
    <scope>NUCLEOTIDE SEQUENCE [LARGE SCALE GENOMIC DNA]</scope>
    <source>
        <strain evidence="3 4">HX-22-17</strain>
    </source>
</reference>
<dbReference type="InterPro" id="IPR026341">
    <property type="entry name" value="T9SS_type_B"/>
</dbReference>
<evidence type="ECO:0000256" key="1">
    <source>
        <dbReference type="SAM" id="MobiDB-lite"/>
    </source>
</evidence>
<dbReference type="SUPFAM" id="SSF63829">
    <property type="entry name" value="Calcium-dependent phosphotriesterase"/>
    <property type="match status" value="1"/>
</dbReference>
<organism evidence="3 4">
    <name type="scientific">Rudanella paleaurantiibacter</name>
    <dbReference type="NCBI Taxonomy" id="2614655"/>
    <lineage>
        <taxon>Bacteria</taxon>
        <taxon>Pseudomonadati</taxon>
        <taxon>Bacteroidota</taxon>
        <taxon>Cytophagia</taxon>
        <taxon>Cytophagales</taxon>
        <taxon>Cytophagaceae</taxon>
        <taxon>Rudanella</taxon>
    </lineage>
</organism>
<dbReference type="SUPFAM" id="SSF49299">
    <property type="entry name" value="PKD domain"/>
    <property type="match status" value="1"/>
</dbReference>
<dbReference type="InterPro" id="IPR000601">
    <property type="entry name" value="PKD_dom"/>
</dbReference>
<dbReference type="RefSeq" id="WP_152123413.1">
    <property type="nucleotide sequence ID" value="NZ_WELI01000002.1"/>
</dbReference>
<sequence>MRYAFTYFRFFGVLLCLLGLSSLWPVLGQIAPPTSSTGTGNGLPSGISIRRPCVQTEIGSGDSQCKGEPTTFRDATPGVASWKWEFDSAPISGTATPGASTSTTSYSVVQYGYSSQGLKTVTVTRTFSNSALPAQTETFQINVGTAPREFQNWRTDTTICKGQVLTLDPYPSGAPSGVTYEWAPKGEITQTISVTGSGCYSVEVTNAFGCTTENRIQVQVCPEQAGSPGAKWYFGNNAGLDFAGGGSPSPIDDGKLSTIEGASSISDDKGNVLFYTDGVKVYDADGNVMGAVQYDANGKLVVDPTTSKPVITTAVASLGGSQISTQSALIVPKGTCRGCEYQYYVYTTAEINGTRQLTYSIVDMRKNDGKGAIVETNLPVAGSSTTALSTERSAGVKNEQDSTYWVITRDFGGNTFRITHITRNAVPEQKTVVITQSRSQTLAAQGEGYIKIGPAPQSTTATSATGTSGTATNPGSNTTDGVVRPVAMIVPGVPGSNTAIANNIVELYKFNDETGTLEYDRTIDLGPAPPSAYGVEFSPDGRSLYVTLKGDPTSGTAVSSYLLRYDLTITDPDQLTAARSEVATSTTQQFGALQIGPDGRIYMSIPGQSELGVIENPNASLLDTLRFNPRGQSLGSKTGQLGLPNQIANFNQPPSNGAGLSHEGECIGDTTQFTIGPYCPDLKERYTINFGDGSAPYSGTATQASHRYTRPGSYTATLTVETFQKGPNNSFGPSCTVVTATDVVNIASVPQSITLNDQFVCRMPMSTTLSIDVQAQNYAWVYANKIIGRGKTFEATRNGTYIAFAFNENPECFVRDDANVLFTRPNEPFTLASDPVLCQGSSTTVGFAAIAPSYNSFNWSNGQTTKAATVNAAGVYSVTATYRNPNSLPNAADLCTNTASVTVTERQNPRLTASTVNPSSCTILNGSILVSPQSSGTFTYAWTGNNQPLLTTGNSLSALGEGTYTVRVTDQLSCSSLSNYTLRSPVNTLAITPVPRDQLCSRPGSGTVSLNATGGTPALYVWRDGANAIVGNASVLTGINSGTYTVQVSDVNGCSATASTRVGLDPTGFADLGPPQDKCAGDLALLQPVSATLANNQYQWSNGLTTPTISVTAPGTYSVRVSNPNGCTGTASVQITDRPAPAIQLAPQYRFCVGDGGSTTLVAGGPASASFVWGGGGGPGRLLRVSAVGRYTVQATDPSGCTAVASTQVVDYCEPRVFTPEAFTPNGDGLNDQFDVYSAYTTGFEIKIFNRWGEVVFASDNPEIRWDGTYRGEVYPPMMYAYVITYGSQYDPQLPRVVRRGSVLLIR</sequence>
<dbReference type="CDD" id="cd00146">
    <property type="entry name" value="PKD"/>
    <property type="match status" value="1"/>
</dbReference>
<dbReference type="InterPro" id="IPR013783">
    <property type="entry name" value="Ig-like_fold"/>
</dbReference>
<proteinExistence type="predicted"/>
<dbReference type="Proteomes" id="UP000488299">
    <property type="component" value="Unassembled WGS sequence"/>
</dbReference>
<dbReference type="NCBIfam" id="TIGR04131">
    <property type="entry name" value="Bac_Flav_CTERM"/>
    <property type="match status" value="1"/>
</dbReference>
<dbReference type="Pfam" id="PF18911">
    <property type="entry name" value="PKD_4"/>
    <property type="match status" value="1"/>
</dbReference>
<evidence type="ECO:0000313" key="3">
    <source>
        <dbReference type="EMBL" id="KAB7731821.1"/>
    </source>
</evidence>
<evidence type="ECO:0000313" key="4">
    <source>
        <dbReference type="Proteomes" id="UP000488299"/>
    </source>
</evidence>
<dbReference type="InterPro" id="IPR035986">
    <property type="entry name" value="PKD_dom_sf"/>
</dbReference>
<keyword evidence="4" id="KW-1185">Reference proteome</keyword>
<dbReference type="EMBL" id="WELI01000002">
    <property type="protein sequence ID" value="KAB7731821.1"/>
    <property type="molecule type" value="Genomic_DNA"/>
</dbReference>
<feature type="region of interest" description="Disordered" evidence="1">
    <location>
        <begin position="453"/>
        <end position="479"/>
    </location>
</feature>
<protein>
    <submittedName>
        <fullName evidence="3">T9SS type B sorting domain-containing protein</fullName>
    </submittedName>
</protein>
<accession>A0A7J5U2B4</accession>
<dbReference type="Pfam" id="PF13585">
    <property type="entry name" value="CHU_C"/>
    <property type="match status" value="1"/>
</dbReference>
<name>A0A7J5U2B4_9BACT</name>
<gene>
    <name evidence="3" type="ORF">F5984_06245</name>
</gene>
<dbReference type="Gene3D" id="2.60.40.10">
    <property type="entry name" value="Immunoglobulins"/>
    <property type="match status" value="3"/>
</dbReference>
<dbReference type="PROSITE" id="PS50093">
    <property type="entry name" value="PKD"/>
    <property type="match status" value="1"/>
</dbReference>